<dbReference type="InterPro" id="IPR001611">
    <property type="entry name" value="Leu-rich_rpt"/>
</dbReference>
<dbReference type="Gene3D" id="3.80.10.10">
    <property type="entry name" value="Ribonuclease Inhibitor"/>
    <property type="match status" value="1"/>
</dbReference>
<organism evidence="4 5">
    <name type="scientific">Muraenolepis orangiensis</name>
    <name type="common">Patagonian moray cod</name>
    <dbReference type="NCBI Taxonomy" id="630683"/>
    <lineage>
        <taxon>Eukaryota</taxon>
        <taxon>Metazoa</taxon>
        <taxon>Chordata</taxon>
        <taxon>Craniata</taxon>
        <taxon>Vertebrata</taxon>
        <taxon>Euteleostomi</taxon>
        <taxon>Actinopterygii</taxon>
        <taxon>Neopterygii</taxon>
        <taxon>Teleostei</taxon>
        <taxon>Neoteleostei</taxon>
        <taxon>Acanthomorphata</taxon>
        <taxon>Zeiogadaria</taxon>
        <taxon>Gadariae</taxon>
        <taxon>Gadiformes</taxon>
        <taxon>Muraenolepidoidei</taxon>
        <taxon>Muraenolepididae</taxon>
        <taxon>Muraenolepis</taxon>
    </lineage>
</organism>
<evidence type="ECO:0000313" key="4">
    <source>
        <dbReference type="EMBL" id="KAJ3608197.1"/>
    </source>
</evidence>
<dbReference type="InterPro" id="IPR050216">
    <property type="entry name" value="LRR_domain-containing"/>
</dbReference>
<evidence type="ECO:0000256" key="3">
    <source>
        <dbReference type="ARBA" id="ARBA00023907"/>
    </source>
</evidence>
<proteinExistence type="predicted"/>
<dbReference type="PANTHER" id="PTHR48051:SF54">
    <property type="entry name" value="LEUCINE-RICH REPEAT-CONTAINING PROTEIN"/>
    <property type="match status" value="1"/>
</dbReference>
<accession>A0A9Q0EHW5</accession>
<dbReference type="AlphaFoldDB" id="A0A9Q0EHW5"/>
<dbReference type="GO" id="GO:0005737">
    <property type="term" value="C:cytoplasm"/>
    <property type="evidence" value="ECO:0007669"/>
    <property type="project" value="TreeGrafter"/>
</dbReference>
<dbReference type="Pfam" id="PF13855">
    <property type="entry name" value="LRR_8"/>
    <property type="match status" value="1"/>
</dbReference>
<dbReference type="InterPro" id="IPR032675">
    <property type="entry name" value="LRR_dom_sf"/>
</dbReference>
<keyword evidence="1" id="KW-0433">Leucine-rich repeat</keyword>
<sequence length="147" mass="16177">MVEAVAKVARIINATVEEGKDCLELDVHCNVLTKLPNSVAEVEHLKIIDLANNKFSVFPEKLLEIATLETINLEGNSLTVSSEPFMSPTNTSRDALTRFHPTEIPVERLCAMPALKSINVKSNPLDEHTLTALRTPHTCEILFTADA</sequence>
<keyword evidence="5" id="KW-1185">Reference proteome</keyword>
<keyword evidence="2" id="KW-0677">Repeat</keyword>
<reference evidence="4" key="1">
    <citation type="submission" date="2022-07" db="EMBL/GenBank/DDBJ databases">
        <title>Chromosome-level genome of Muraenolepis orangiensis.</title>
        <authorList>
            <person name="Kim J."/>
        </authorList>
    </citation>
    <scope>NUCLEOTIDE SEQUENCE</scope>
    <source>
        <strain evidence="4">KU_S4_2022</strain>
        <tissue evidence="4">Muscle</tissue>
    </source>
</reference>
<evidence type="ECO:0000313" key="5">
    <source>
        <dbReference type="Proteomes" id="UP001148018"/>
    </source>
</evidence>
<evidence type="ECO:0000256" key="1">
    <source>
        <dbReference type="ARBA" id="ARBA00022614"/>
    </source>
</evidence>
<dbReference type="EMBL" id="JANIIK010000040">
    <property type="protein sequence ID" value="KAJ3608197.1"/>
    <property type="molecule type" value="Genomic_DNA"/>
</dbReference>
<protein>
    <recommendedName>
        <fullName evidence="3">Leucine-rich repeat protein SHOC-2</fullName>
    </recommendedName>
</protein>
<gene>
    <name evidence="4" type="ORF">NHX12_025247</name>
</gene>
<dbReference type="OrthoDB" id="1060944at2759"/>
<dbReference type="SUPFAM" id="SSF52058">
    <property type="entry name" value="L domain-like"/>
    <property type="match status" value="1"/>
</dbReference>
<evidence type="ECO:0000256" key="2">
    <source>
        <dbReference type="ARBA" id="ARBA00022737"/>
    </source>
</evidence>
<comment type="caution">
    <text evidence="4">The sequence shown here is derived from an EMBL/GenBank/DDBJ whole genome shotgun (WGS) entry which is preliminary data.</text>
</comment>
<name>A0A9Q0EHW5_9TELE</name>
<dbReference type="Proteomes" id="UP001148018">
    <property type="component" value="Unassembled WGS sequence"/>
</dbReference>
<dbReference type="PANTHER" id="PTHR48051">
    <property type="match status" value="1"/>
</dbReference>